<sequence>MRSLFSFRFARFSHRSAHCSWRARPRPDQAGRPSAACRRRCCHRRQAAGARRSAHPPFPDGRSRPRISRLPVPQCPKSPHSLSLLSQGFFSHDSFPYPTGSDRHPRRLRPRSHRSSRRVRARQRHADVVDLAEPITDAHGNSLVQRVGEVVYTATTPLEDGFRDTVTLQLTLPAEAEGTAIAFPVLQTCEAGETNWSEIAADGQDSHDLAAPAPTIDVTAAEDDHSADAVGVDLAAGPTASGTAVQSEPDLVARSLGLGGLAVGLAGIVVAILSRRRPAADAHSKGSNV</sequence>
<proteinExistence type="predicted"/>
<dbReference type="InterPro" id="IPR038507">
    <property type="entry name" value="YcnI-like_sf"/>
</dbReference>
<dbReference type="AlphaFoldDB" id="A0A3L6ZL43"/>
<organism evidence="4 5">
    <name type="scientific">Mycetocola manganoxydans</name>
    <dbReference type="NCBI Taxonomy" id="699879"/>
    <lineage>
        <taxon>Bacteria</taxon>
        <taxon>Bacillati</taxon>
        <taxon>Actinomycetota</taxon>
        <taxon>Actinomycetes</taxon>
        <taxon>Micrococcales</taxon>
        <taxon>Microbacteriaceae</taxon>
        <taxon>Mycetocola</taxon>
    </lineage>
</organism>
<evidence type="ECO:0000256" key="1">
    <source>
        <dbReference type="SAM" id="MobiDB-lite"/>
    </source>
</evidence>
<feature type="domain" description="YncI copper-binding" evidence="3">
    <location>
        <begin position="130"/>
        <end position="218"/>
    </location>
</feature>
<evidence type="ECO:0000256" key="2">
    <source>
        <dbReference type="SAM" id="Phobius"/>
    </source>
</evidence>
<feature type="compositionally biased region" description="Basic residues" evidence="1">
    <location>
        <begin position="104"/>
        <end position="123"/>
    </location>
</feature>
<comment type="caution">
    <text evidence="4">The sequence shown here is derived from an EMBL/GenBank/DDBJ whole genome shotgun (WGS) entry which is preliminary data.</text>
</comment>
<dbReference type="EMBL" id="RCUV01000019">
    <property type="protein sequence ID" value="RLP68694.1"/>
    <property type="molecule type" value="Genomic_DNA"/>
</dbReference>
<feature type="transmembrane region" description="Helical" evidence="2">
    <location>
        <begin position="251"/>
        <end position="273"/>
    </location>
</feature>
<dbReference type="OrthoDB" id="9810871at2"/>
<dbReference type="Proteomes" id="UP000270299">
    <property type="component" value="Unassembled WGS sequence"/>
</dbReference>
<accession>A0A3L6ZL43</accession>
<keyword evidence="2" id="KW-0812">Transmembrane</keyword>
<dbReference type="Pfam" id="PF07987">
    <property type="entry name" value="DUF1775"/>
    <property type="match status" value="1"/>
</dbReference>
<evidence type="ECO:0000313" key="5">
    <source>
        <dbReference type="Proteomes" id="UP000270299"/>
    </source>
</evidence>
<keyword evidence="2" id="KW-0472">Membrane</keyword>
<dbReference type="Gene3D" id="2.60.40.2230">
    <property type="entry name" value="Uncharacterised protein YcnI-like PF07987, DUF1775"/>
    <property type="match status" value="1"/>
</dbReference>
<reference evidence="4 5" key="1">
    <citation type="submission" date="2018-10" db="EMBL/GenBank/DDBJ databases">
        <authorList>
            <person name="Li J."/>
        </authorList>
    </citation>
    <scope>NUCLEOTIDE SEQUENCE [LARGE SCALE GENOMIC DNA]</scope>
    <source>
        <strain evidence="4 5">CCTCC AB209002</strain>
    </source>
</reference>
<name>A0A3L6ZL43_9MICO</name>
<evidence type="ECO:0000313" key="4">
    <source>
        <dbReference type="EMBL" id="RLP68694.1"/>
    </source>
</evidence>
<gene>
    <name evidence="4" type="ORF">D9V29_13310</name>
</gene>
<evidence type="ECO:0000259" key="3">
    <source>
        <dbReference type="Pfam" id="PF07987"/>
    </source>
</evidence>
<protein>
    <submittedName>
        <fullName evidence="4">DUF1775 domain-containing protein</fullName>
    </submittedName>
</protein>
<dbReference type="InterPro" id="IPR012533">
    <property type="entry name" value="YcnI-copper_dom"/>
</dbReference>
<keyword evidence="5" id="KW-1185">Reference proteome</keyword>
<feature type="region of interest" description="Disordered" evidence="1">
    <location>
        <begin position="45"/>
        <end position="67"/>
    </location>
</feature>
<keyword evidence="2" id="KW-1133">Transmembrane helix</keyword>
<feature type="region of interest" description="Disordered" evidence="1">
    <location>
        <begin position="95"/>
        <end position="125"/>
    </location>
</feature>